<feature type="signal peptide" evidence="24">
    <location>
        <begin position="1"/>
        <end position="23"/>
    </location>
</feature>
<reference evidence="27" key="1">
    <citation type="submission" date="2025-08" db="UniProtKB">
        <authorList>
            <consortium name="Ensembl"/>
        </authorList>
    </citation>
    <scope>IDENTIFICATION</scope>
</reference>
<dbReference type="Gene3D" id="3.40.50.300">
    <property type="entry name" value="P-loop containing nucleotide triphosphate hydrolases"/>
    <property type="match status" value="2"/>
</dbReference>
<dbReference type="Gene3D" id="3.30.40.10">
    <property type="entry name" value="Zinc/RING finger domain, C3HC4 (zinc finger)"/>
    <property type="match status" value="1"/>
</dbReference>
<comment type="similarity">
    <text evidence="5">Belongs to the AAA ATPase family.</text>
</comment>
<dbReference type="InterPro" id="IPR013083">
    <property type="entry name" value="Znf_RING/FYVE/PHD"/>
</dbReference>
<evidence type="ECO:0000256" key="19">
    <source>
        <dbReference type="ARBA" id="ARBA00023098"/>
    </source>
</evidence>
<dbReference type="InterPro" id="IPR001841">
    <property type="entry name" value="Znf_RING"/>
</dbReference>
<dbReference type="Pfam" id="PF13923">
    <property type="entry name" value="zf-C3HC4_2"/>
    <property type="match status" value="1"/>
</dbReference>
<keyword evidence="7" id="KW-0963">Cytoplasm</keyword>
<keyword evidence="19" id="KW-0443">Lipid metabolism</keyword>
<keyword evidence="15" id="KW-0378">Hydrolase</keyword>
<evidence type="ECO:0000256" key="13">
    <source>
        <dbReference type="ARBA" id="ARBA00022771"/>
    </source>
</evidence>
<evidence type="ECO:0000256" key="1">
    <source>
        <dbReference type="ARBA" id="ARBA00000900"/>
    </source>
</evidence>
<keyword evidence="9" id="KW-0551">Lipid droplet</keyword>
<evidence type="ECO:0000313" key="28">
    <source>
        <dbReference type="Proteomes" id="UP000261540"/>
    </source>
</evidence>
<dbReference type="EC" id="2.3.2.27" evidence="6"/>
<dbReference type="GO" id="GO:0005524">
    <property type="term" value="F:ATP binding"/>
    <property type="evidence" value="ECO:0007669"/>
    <property type="project" value="UniProtKB-KW"/>
</dbReference>
<sequence>MNRCMKSRVAELLLLVPLLHTIGEPQPDAKRPDPAAEEPGWAALPGVAYAQFREQLRPYTEKRRFVLFPSVSGSEGEAGIQVEYPVKHFMAAESVFYSRNLNIFAHICFPEISALEHQHKADLLPVSLSQLVRLQPHSSDGGGWETAQGPVLWYTIDQEVLGMATEMHEMRNSSLLLSLWVRGAEGTASQAHGSSMATNSLTLAQVQAIVWRPQLAGYEKLALNVESGKVTFDELERALQWVGDRGEGREMSKELGLMAKMLQRQHGVSADWTEPRSRQIEQYQRLCRAAESASAVLGIAEQLQLSGDFTPIRSLTQLVSGFTQIVILTQLVGGFMQICNLTQLVGGFTQIFQRLGTVLLQLHSSGNMLFHHWKALVFCSPQSRECIQVTFPLSGKVFEYQGEVTEQLQNLCRCMESCHQDWRELIGKTRSKYPCLNYYTAEQVVHLSHWIFATCRKLAKLPQSAWHLLRSIKPDCTLEEVQKAFALITESKDLPGSSDQELAMEDHANMPRYLGENLDISTLARFLSRLSEMNRVHVRREMPAVLQGGRPNLVLCPKADVLGTALSIYMHSAEQPLPSCDEVLLCQEETTAEQVELFLRRALGRCAPDDQGKIFTLINAGLLAYDVSVSLGEHFELLQRNAEPHYRLVIVCAVNHQCKYVPSFFSGYKVQVAFGTSRNKARDYLRRHFSSTARQSHVYPENTSVWLISSTRPAVGKKQNVRFGLEEFLFQLLVLGCVSDSEGNLWRRSSDHLITVELLRSHPTQQLQTRNEQGVHGLLDILPAIHCRSPKEVKELQLEIHQKKARRTLDPLMDEQEFRSEGVQRSYQYLKRYNRGENLDPFKYTAGSVEGDTVDCLHHLLVNCGMTDPSWAELKNFTWFLNLQLKDCEYSMFCDPDFLADHLKGFKGFIIKFMITMARDFATPSMNCSDQSPSFLPENMNEDDMLARLTIRKRWETEPHPYIFFNADHISMSFLGFRIQKCPLGRTLNAVHPQNNKVIMGDVMTPHLLEGLQRQGISFSENFDNLARKDKIQRISFVVGAEKGWTTQQFDPDPTYELTADNVMKMLAIHMRFRCGIPVIVMGETGCGKTRLVRFLCDLQREGKNTENMKLIKVHGGTTAETIQRKVREAERLAERNRREFGLDTILFFDEANTTESIFAIKEVLCDKTVQGHPLKKDSGLKIIAACNPYRRHSAEMVERLERAGLGYRVKAEETEDRLGKVPLRQLVYRVQPLPPSMIPLVWDFGQLSDSTELSYIRQIVHQKARSHNLPTQCHNVISEVLAESQKYMRRRKDECSFVSLRDVERSLRVLLWFYTHYDQMFPELSIAVRTLKCLALAVGVCYYPMLVSKKPYLKAISRYFPEPLNSARSIEHEIHNCQDIFLRNVQTRETIAKNMALKENVFLMVVCIELRIPLFLVGKPGSSKSLAKTVVADAMQGQNSQCRLFRALKAVHMVSFQCSPHSSPEGIISTFRQCARFQQDKNPDKYVSVVVLDEIGLAEDSPQMPLKTLHPLLEDGCIDNDTPDPHMKVGFVGISNWALDPAKMNRGIFVSRWDPSEIELVETAKGICSSDQSVLFKIQHLFPQLAKAFLEICKETDKSQFFGLRDFYSLVKMIFAVVKESQQEPSDCELAEAILRNFSGQPEDFDPLRYFQELFQNLKEIPRPSTLQMVERNLDCYKKEESRYLLLLTTNNAALPILQQRVFATADSAPEIVFGSGFPKDQEYASICRNVNRVKTCMETGRTVILLNLQNLYESLYDALNQYYVYLGGQQYVDLGLGTHRVKCRVHREFRLVVVEDQDKVYKQFPVPLINRMEKHRLNRSADLTEHQRRVLSKLQEWVDKFTSLSEGDAAFKVSDAFAGFHEDACATALLQALESRGGRRGTEEEQVFEAAKCILLNCATPEAVLRLKYSKLGSWEWKSLQEMYFREQRHVSLRAFLKSQLNSSEKSSRFMEVTQPASHLGKLLFFQTTSFAKVCQSAVGFHRCFIQDGAPSTRILLIQTDMEESTYSNELIASAKYCTMNELSSMGSAQGCSHVIFITKLSRMPCKSQYTGFQGGALGAGPSTGDIGVDSHSCAGGRGRGSALCCRLQWHRRSYSSVVTLLSLLYPPLQWHRRSYSSVVTLLSLLYPLVPARFLEVLIRKLVLLLAQQEEKMLSPREWVSKEARKRLALQEGGTLRHTLWRCLQNMLTPVLALVLGVLDRDANLDLLYHAEVDEGLVCLWLDILEDQQTLEVVMPKNSSRDHFFLPGQGQRSAAHLGRCYLQDFLLMHFRISSEEHLMVRESFSAGGPASDRGFRGLPESECLYCHLQLNESRDPPEMVRSLLLCDISLCVSVCLSVCLSVCVLLRLRPSPSPSFPFALCSALRYGTKCPVCMEELEEPVALTCEHTFCLSCLLRSIQNNQRSCPMCRALVPDSFQLTVSQGLRCQHRALRKYCNAFFLEVVSRFCLCGGGDPQEGVVELLFSLLFSKQDSAYRTRELTPFLDSVDQNPVVRSVLPKLLLQYSFQQVKDHIQGYLRTLQDHILEREDQTELYLLFVNCFQVKGSTERASSPQNLVLLIHLGYFAGSLNSRHRSYCCANAEFLLAVARLRAYLGTAARLLQAAPSELGERFLSRVRAALEHGGNDWHRVYLLRAVHRLAGVDCVQVLMNRPNRSWIFPSEVLRLQRQTPVKVDRFLCCGEPYRVLRNQVYHTLLELEANTLKKNRIDGSPRVGTNKRAHSMTEVFGMVQPLSVLFQCGRPVQESRCPECKVPIGGTNHAAVAGFRETQRSEKEASSPVCKSCHHIRLCICSLLITICCTYILKLLKFAQGISQMIQPPVKDVQQFLWRHLEEDMKVLGQSLDQNMDKTMVVMHLVLHAFLEFAEGLYSRQRGADLSSRQRREMWEKLACDSVIGPGLDGKLKQAQAQISADDSLSRSPLIMLLYGDPARFLPSKCPTDHSSKCPTDHSSFWNVPEMLTVERFSQILDQNQGQATVPLLSLFIKKASQQSEVLLTRVKIFIDVWNQLRMELSRTEMGVAERLCGTELSMDSPGEFLSLSQNGPGSCLTLLLSFLSETHNCLVRQARALSDCAFSHSDYSVPLEGVSEAQLVLCRTEQELLPLLLTHCQYTLRKGKETVSSYNLPAIESELARRFVTGKPLIQAVGAQGPPLMLFVHGGGWGGEPGICKSEGYSPLRNSLSGAVRDVLHSFPDTCDAVLLTEVALRFLAKMGGDPRVRLLAYMRDTLRMEQQIPRAVAKVPSRTNRAGTAEKPVIKKSMKNPKKRLPPEYREKLSEAERKEVKAFLALTDMDAFCRELHEILLLKTGTATQEENYDSHWE</sequence>
<dbReference type="GO" id="GO:0016887">
    <property type="term" value="F:ATP hydrolysis activity"/>
    <property type="evidence" value="ECO:0007669"/>
    <property type="project" value="InterPro"/>
</dbReference>
<proteinExistence type="inferred from homology"/>
<keyword evidence="18" id="KW-0391">Immunity</keyword>
<keyword evidence="24" id="KW-0732">Signal</keyword>
<evidence type="ECO:0000256" key="11">
    <source>
        <dbReference type="ARBA" id="ARBA00022723"/>
    </source>
</evidence>
<evidence type="ECO:0000256" key="21">
    <source>
        <dbReference type="ARBA" id="ARBA00048778"/>
    </source>
</evidence>
<keyword evidence="16" id="KW-0862">Zinc</keyword>
<dbReference type="InterPro" id="IPR031248">
    <property type="entry name" value="RNF213"/>
</dbReference>
<evidence type="ECO:0000256" key="6">
    <source>
        <dbReference type="ARBA" id="ARBA00012483"/>
    </source>
</evidence>
<dbReference type="Pfam" id="PF20173">
    <property type="entry name" value="ZnF_RZ-type"/>
    <property type="match status" value="1"/>
</dbReference>
<evidence type="ECO:0000256" key="24">
    <source>
        <dbReference type="SAM" id="SignalP"/>
    </source>
</evidence>
<keyword evidence="28" id="KW-1185">Reference proteome</keyword>
<protein>
    <recommendedName>
        <fullName evidence="6">RING-type E3 ubiquitin transferase</fullName>
        <ecNumber evidence="6">2.3.2.27</ecNumber>
    </recommendedName>
</protein>
<dbReference type="GO" id="GO:0008270">
    <property type="term" value="F:zinc ion binding"/>
    <property type="evidence" value="ECO:0007669"/>
    <property type="project" value="UniProtKB-KW"/>
</dbReference>
<accession>A0A3B3SIL3</accession>
<evidence type="ECO:0000256" key="4">
    <source>
        <dbReference type="ARBA" id="ARBA00004906"/>
    </source>
</evidence>
<dbReference type="GO" id="GO:0002376">
    <property type="term" value="P:immune system process"/>
    <property type="evidence" value="ECO:0007669"/>
    <property type="project" value="UniProtKB-KW"/>
</dbReference>
<evidence type="ECO:0000259" key="25">
    <source>
        <dbReference type="PROSITE" id="PS50089"/>
    </source>
</evidence>
<evidence type="ECO:0000256" key="2">
    <source>
        <dbReference type="ARBA" id="ARBA00004502"/>
    </source>
</evidence>
<dbReference type="GeneTree" id="ENSGT00630000089884"/>
<evidence type="ECO:0000256" key="18">
    <source>
        <dbReference type="ARBA" id="ARBA00022859"/>
    </source>
</evidence>
<dbReference type="SMART" id="SM00184">
    <property type="entry name" value="RING"/>
    <property type="match status" value="1"/>
</dbReference>
<evidence type="ECO:0000256" key="14">
    <source>
        <dbReference type="ARBA" id="ARBA00022786"/>
    </source>
</evidence>
<evidence type="ECO:0000256" key="5">
    <source>
        <dbReference type="ARBA" id="ARBA00006914"/>
    </source>
</evidence>
<feature type="domain" description="RING-type" evidence="25">
    <location>
        <begin position="2372"/>
        <end position="2411"/>
    </location>
</feature>
<keyword evidence="14" id="KW-0833">Ubl conjugation pathway</keyword>
<keyword evidence="17" id="KW-0067">ATP-binding</keyword>
<dbReference type="STRING" id="1676925.ENSPKIP00000030140"/>
<evidence type="ECO:0000256" key="17">
    <source>
        <dbReference type="ARBA" id="ARBA00022840"/>
    </source>
</evidence>
<evidence type="ECO:0000313" key="27">
    <source>
        <dbReference type="Ensembl" id="ENSPKIP00000030140.1"/>
    </source>
</evidence>
<dbReference type="InterPro" id="IPR017907">
    <property type="entry name" value="Znf_RING_CS"/>
</dbReference>
<dbReference type="FunFam" id="3.40.50.300:FF:000491">
    <property type="entry name" value="E3 ubiquitin-protein ligase RNF213"/>
    <property type="match status" value="1"/>
</dbReference>
<dbReference type="SUPFAM" id="SSF57850">
    <property type="entry name" value="RING/U-box"/>
    <property type="match status" value="1"/>
</dbReference>
<name>A0A3B3SIL3_9TELE</name>
<dbReference type="InterPro" id="IPR046439">
    <property type="entry name" value="ZF_RZ_dom"/>
</dbReference>
<organism evidence="27 28">
    <name type="scientific">Paramormyrops kingsleyae</name>
    <dbReference type="NCBI Taxonomy" id="1676925"/>
    <lineage>
        <taxon>Eukaryota</taxon>
        <taxon>Metazoa</taxon>
        <taxon>Chordata</taxon>
        <taxon>Craniata</taxon>
        <taxon>Vertebrata</taxon>
        <taxon>Euteleostomi</taxon>
        <taxon>Actinopterygii</taxon>
        <taxon>Neopterygii</taxon>
        <taxon>Teleostei</taxon>
        <taxon>Osteoglossocephala</taxon>
        <taxon>Osteoglossomorpha</taxon>
        <taxon>Osteoglossiformes</taxon>
        <taxon>Mormyridae</taxon>
        <taxon>Paramormyrops</taxon>
    </lineage>
</organism>
<comment type="catalytic activity">
    <reaction evidence="1">
        <text>S-ubiquitinyl-[E2 ubiquitin-conjugating enzyme]-L-cysteine + [acceptor protein]-L-lysine = [E2 ubiquitin-conjugating enzyme]-L-cysteine + N(6)-ubiquitinyl-[acceptor protein]-L-lysine.</text>
        <dbReference type="EC" id="2.3.2.27"/>
    </reaction>
</comment>
<dbReference type="GO" id="GO:0002040">
    <property type="term" value="P:sprouting angiogenesis"/>
    <property type="evidence" value="ECO:0007669"/>
    <property type="project" value="TreeGrafter"/>
</dbReference>
<evidence type="ECO:0000256" key="3">
    <source>
        <dbReference type="ARBA" id="ARBA00004514"/>
    </source>
</evidence>
<dbReference type="GO" id="GO:2000051">
    <property type="term" value="P:negative regulation of non-canonical Wnt signaling pathway"/>
    <property type="evidence" value="ECO:0007669"/>
    <property type="project" value="TreeGrafter"/>
</dbReference>
<dbReference type="PROSITE" id="PS00518">
    <property type="entry name" value="ZF_RING_1"/>
    <property type="match status" value="1"/>
</dbReference>
<keyword evidence="10" id="KW-0808">Transferase</keyword>
<dbReference type="GO" id="GO:0016020">
    <property type="term" value="C:membrane"/>
    <property type="evidence" value="ECO:0007669"/>
    <property type="project" value="TreeGrafter"/>
</dbReference>
<evidence type="ECO:0000256" key="23">
    <source>
        <dbReference type="SAM" id="MobiDB-lite"/>
    </source>
</evidence>
<evidence type="ECO:0000256" key="10">
    <source>
        <dbReference type="ARBA" id="ARBA00022679"/>
    </source>
</evidence>
<dbReference type="GO" id="GO:0006511">
    <property type="term" value="P:ubiquitin-dependent protein catabolic process"/>
    <property type="evidence" value="ECO:0007669"/>
    <property type="project" value="TreeGrafter"/>
</dbReference>
<keyword evidence="11" id="KW-0479">Metal-binding</keyword>
<feature type="compositionally biased region" description="Basic residues" evidence="23">
    <location>
        <begin position="3255"/>
        <end position="3265"/>
    </location>
</feature>
<evidence type="ECO:0000256" key="20">
    <source>
        <dbReference type="ARBA" id="ARBA00023268"/>
    </source>
</evidence>
<dbReference type="PANTHER" id="PTHR22605">
    <property type="entry name" value="RZ-TYPE DOMAIN-CONTAINING PROTEIN"/>
    <property type="match status" value="1"/>
</dbReference>
<dbReference type="InterPro" id="IPR027417">
    <property type="entry name" value="P-loop_NTPase"/>
</dbReference>
<dbReference type="GO" id="GO:0005730">
    <property type="term" value="C:nucleolus"/>
    <property type="evidence" value="ECO:0007669"/>
    <property type="project" value="TreeGrafter"/>
</dbReference>
<evidence type="ECO:0000256" key="22">
    <source>
        <dbReference type="PROSITE-ProRule" id="PRU00175"/>
    </source>
</evidence>
<dbReference type="GO" id="GO:0006629">
    <property type="term" value="P:lipid metabolic process"/>
    <property type="evidence" value="ECO:0007669"/>
    <property type="project" value="UniProtKB-KW"/>
</dbReference>
<feature type="region of interest" description="Disordered" evidence="23">
    <location>
        <begin position="3240"/>
        <end position="3266"/>
    </location>
</feature>
<dbReference type="PROSITE" id="PS50089">
    <property type="entry name" value="ZF_RING_2"/>
    <property type="match status" value="1"/>
</dbReference>
<evidence type="ECO:0000256" key="8">
    <source>
        <dbReference type="ARBA" id="ARBA00022657"/>
    </source>
</evidence>
<dbReference type="GO" id="GO:0061630">
    <property type="term" value="F:ubiquitin protein ligase activity"/>
    <property type="evidence" value="ECO:0007669"/>
    <property type="project" value="UniProtKB-EC"/>
</dbReference>
<feature type="chain" id="PRO_5017410361" description="RING-type E3 ubiquitin transferase" evidence="24">
    <location>
        <begin position="24"/>
        <end position="3320"/>
    </location>
</feature>
<dbReference type="GO" id="GO:0005829">
    <property type="term" value="C:cytosol"/>
    <property type="evidence" value="ECO:0007669"/>
    <property type="project" value="UniProtKB-SubCell"/>
</dbReference>
<comment type="catalytic activity">
    <reaction evidence="21">
        <text>ATP + H2O = ADP + phosphate + H(+)</text>
        <dbReference type="Rhea" id="RHEA:13065"/>
        <dbReference type="ChEBI" id="CHEBI:15377"/>
        <dbReference type="ChEBI" id="CHEBI:15378"/>
        <dbReference type="ChEBI" id="CHEBI:30616"/>
        <dbReference type="ChEBI" id="CHEBI:43474"/>
        <dbReference type="ChEBI" id="CHEBI:456216"/>
    </reaction>
    <physiologicalReaction direction="left-to-right" evidence="21">
        <dbReference type="Rhea" id="RHEA:13066"/>
    </physiologicalReaction>
</comment>
<reference evidence="27" key="2">
    <citation type="submission" date="2025-09" db="UniProtKB">
        <authorList>
            <consortium name="Ensembl"/>
        </authorList>
    </citation>
    <scope>IDENTIFICATION</scope>
</reference>
<comment type="subcellular location">
    <subcellularLocation>
        <location evidence="3">Cytoplasm</location>
        <location evidence="3">Cytosol</location>
    </subcellularLocation>
    <subcellularLocation>
        <location evidence="2">Lipid droplet</location>
    </subcellularLocation>
</comment>
<dbReference type="PROSITE" id="PS51981">
    <property type="entry name" value="ZF_RZ"/>
    <property type="match status" value="1"/>
</dbReference>
<dbReference type="SUPFAM" id="SSF52540">
    <property type="entry name" value="P-loop containing nucleoside triphosphate hydrolases"/>
    <property type="match status" value="2"/>
</dbReference>
<dbReference type="InterPro" id="IPR003593">
    <property type="entry name" value="AAA+_ATPase"/>
</dbReference>
<dbReference type="GO" id="GO:0005811">
    <property type="term" value="C:lipid droplet"/>
    <property type="evidence" value="ECO:0007669"/>
    <property type="project" value="UniProtKB-SubCell"/>
</dbReference>
<dbReference type="FunFam" id="3.40.50.300:FF:000804">
    <property type="entry name" value="E3 ubiquitin-protein ligase RNF213"/>
    <property type="match status" value="1"/>
</dbReference>
<evidence type="ECO:0000259" key="26">
    <source>
        <dbReference type="PROSITE" id="PS51981"/>
    </source>
</evidence>
<keyword evidence="12" id="KW-0547">Nucleotide-binding</keyword>
<dbReference type="Ensembl" id="ENSPKIT00000010948.1">
    <property type="protein sequence ID" value="ENSPKIP00000030140.1"/>
    <property type="gene ID" value="ENSPKIG00000010993.1"/>
</dbReference>
<evidence type="ECO:0000256" key="16">
    <source>
        <dbReference type="ARBA" id="ARBA00022833"/>
    </source>
</evidence>
<keyword evidence="8" id="KW-0037">Angiogenesis</keyword>
<evidence type="ECO:0000256" key="7">
    <source>
        <dbReference type="ARBA" id="ARBA00022490"/>
    </source>
</evidence>
<dbReference type="SMART" id="SM00382">
    <property type="entry name" value="AAA"/>
    <property type="match status" value="2"/>
</dbReference>
<evidence type="ECO:0000256" key="15">
    <source>
        <dbReference type="ARBA" id="ARBA00022801"/>
    </source>
</evidence>
<dbReference type="PANTHER" id="PTHR22605:SF21">
    <property type="entry name" value="E3 UBIQUITIN-PROTEIN LIGASE RNF213-BETA"/>
    <property type="match status" value="1"/>
</dbReference>
<evidence type="ECO:0000256" key="12">
    <source>
        <dbReference type="ARBA" id="ARBA00022741"/>
    </source>
</evidence>
<keyword evidence="13 22" id="KW-0863">Zinc-finger</keyword>
<feature type="domain" description="RZ-type" evidence="26">
    <location>
        <begin position="2698"/>
        <end position="2779"/>
    </location>
</feature>
<evidence type="ECO:0000256" key="9">
    <source>
        <dbReference type="ARBA" id="ARBA00022677"/>
    </source>
</evidence>
<comment type="pathway">
    <text evidence="4">Protein modification; protein ubiquitination.</text>
</comment>
<dbReference type="Proteomes" id="UP000261540">
    <property type="component" value="Unplaced"/>
</dbReference>
<keyword evidence="20" id="KW-0511">Multifunctional enzyme</keyword>